<dbReference type="Gene3D" id="3.40.1030.10">
    <property type="entry name" value="Nucleoside phosphorylase/phosphoribosyltransferase catalytic domain"/>
    <property type="match status" value="1"/>
</dbReference>
<dbReference type="EMBL" id="LAZL01000027">
    <property type="protein sequence ID" value="KMT64337.1"/>
    <property type="molecule type" value="Genomic_DNA"/>
</dbReference>
<proteinExistence type="predicted"/>
<dbReference type="PATRIC" id="fig|1513271.3.peg.3077"/>
<dbReference type="Proteomes" id="UP000037600">
    <property type="component" value="Unassembled WGS sequence"/>
</dbReference>
<dbReference type="STRING" id="1513271.XM47_14950"/>
<evidence type="ECO:0000256" key="1">
    <source>
        <dbReference type="ARBA" id="ARBA00022676"/>
    </source>
</evidence>
<accession>A0A0J8GNF6</accession>
<dbReference type="NCBIfam" id="NF006564">
    <property type="entry name" value="PRK09071.1"/>
    <property type="match status" value="1"/>
</dbReference>
<dbReference type="PANTHER" id="PTHR43285">
    <property type="entry name" value="ANTHRANILATE PHOSPHORIBOSYLTRANSFERASE"/>
    <property type="match status" value="1"/>
</dbReference>
<evidence type="ECO:0000256" key="2">
    <source>
        <dbReference type="ARBA" id="ARBA00022679"/>
    </source>
</evidence>
<dbReference type="InterPro" id="IPR035902">
    <property type="entry name" value="Nuc_phospho_transferase"/>
</dbReference>
<keyword evidence="2 4" id="KW-0808">Transferase</keyword>
<name>A0A0J8GNF6_9ALTE</name>
<evidence type="ECO:0000259" key="3">
    <source>
        <dbReference type="Pfam" id="PF02885"/>
    </source>
</evidence>
<organism evidence="4 5">
    <name type="scientific">Catenovulum maritimum</name>
    <dbReference type="NCBI Taxonomy" id="1513271"/>
    <lineage>
        <taxon>Bacteria</taxon>
        <taxon>Pseudomonadati</taxon>
        <taxon>Pseudomonadota</taxon>
        <taxon>Gammaproteobacteria</taxon>
        <taxon>Alteromonadales</taxon>
        <taxon>Alteromonadaceae</taxon>
        <taxon>Catenovulum</taxon>
    </lineage>
</organism>
<evidence type="ECO:0000313" key="5">
    <source>
        <dbReference type="Proteomes" id="UP000037600"/>
    </source>
</evidence>
<sequence>MTTPFKDYINMVGRGQRAGKTLSQQQAYDAMSQILQGKVLPEQLGAFLMLLRVREETAEELAGFTQACREYVEPEFSQIQADLDIGCYAGKRRHLPWFMLAIMALGQSGIKITIHGTSEPDSNRLYIKEALAFFGFTAAKSAEQVEQQLNQFGFSYLDLATIHPKLDDLIQLRALFGLRSPANTLARMLNPFKANHSLHGVHHRNFDLRHVAAAQLCNDEHVVCFRGEGGEVEFNPERKVLVHSSRSGVNSEVEMPALLEGWQIKPRELNLAELKQFWLNEIDNPYGEQAVIGTMAIVLILLKQLDAEEALTQAKTIWQSRSSTWPFDKN</sequence>
<comment type="caution">
    <text evidence="4">The sequence shown here is derived from an EMBL/GenBank/DDBJ whole genome shotgun (WGS) entry which is preliminary data.</text>
</comment>
<evidence type="ECO:0000313" key="4">
    <source>
        <dbReference type="EMBL" id="KMT64337.1"/>
    </source>
</evidence>
<reference evidence="4 5" key="1">
    <citation type="submission" date="2015-04" db="EMBL/GenBank/DDBJ databases">
        <title>Draft Genome Sequence of the Novel Agar-Digesting Marine Bacterium Q1.</title>
        <authorList>
            <person name="Li Y."/>
            <person name="Li D."/>
            <person name="Chen G."/>
            <person name="Du Z."/>
        </authorList>
    </citation>
    <scope>NUCLEOTIDE SEQUENCE [LARGE SCALE GENOMIC DNA]</scope>
    <source>
        <strain evidence="4 5">Q1</strain>
    </source>
</reference>
<dbReference type="InterPro" id="IPR005940">
    <property type="entry name" value="Anthranilate_Pribosyl_Tfrase"/>
</dbReference>
<keyword evidence="5" id="KW-1185">Reference proteome</keyword>
<dbReference type="GO" id="GO:0000162">
    <property type="term" value="P:L-tryptophan biosynthetic process"/>
    <property type="evidence" value="ECO:0007669"/>
    <property type="project" value="InterPro"/>
</dbReference>
<dbReference type="GO" id="GO:0004048">
    <property type="term" value="F:anthranilate phosphoribosyltransferase activity"/>
    <property type="evidence" value="ECO:0007669"/>
    <property type="project" value="InterPro"/>
</dbReference>
<dbReference type="SUPFAM" id="SSF47648">
    <property type="entry name" value="Nucleoside phosphorylase/phosphoribosyltransferase N-terminal domain"/>
    <property type="match status" value="1"/>
</dbReference>
<keyword evidence="1" id="KW-0328">Glycosyltransferase</keyword>
<gene>
    <name evidence="4" type="ORF">XM47_14950</name>
</gene>
<dbReference type="OrthoDB" id="9768896at2"/>
<dbReference type="InterPro" id="IPR036320">
    <property type="entry name" value="Glycosyl_Trfase_fam3_N_dom_sf"/>
</dbReference>
<dbReference type="Pfam" id="PF02885">
    <property type="entry name" value="Glycos_trans_3N"/>
    <property type="match status" value="1"/>
</dbReference>
<dbReference type="AlphaFoldDB" id="A0A0J8GNF6"/>
<dbReference type="GO" id="GO:0005829">
    <property type="term" value="C:cytosol"/>
    <property type="evidence" value="ECO:0007669"/>
    <property type="project" value="TreeGrafter"/>
</dbReference>
<protein>
    <submittedName>
        <fullName evidence="4">Glycosyltransferase</fullName>
    </submittedName>
</protein>
<dbReference type="PANTHER" id="PTHR43285:SF2">
    <property type="entry name" value="ANTHRANILATE PHOSPHORIBOSYLTRANSFERASE"/>
    <property type="match status" value="1"/>
</dbReference>
<dbReference type="SUPFAM" id="SSF52418">
    <property type="entry name" value="Nucleoside phosphorylase/phosphoribosyltransferase catalytic domain"/>
    <property type="match status" value="1"/>
</dbReference>
<feature type="domain" description="Glycosyl transferase family 3 N-terminal" evidence="3">
    <location>
        <begin position="7"/>
        <end position="70"/>
    </location>
</feature>
<dbReference type="Gene3D" id="1.20.970.10">
    <property type="entry name" value="Transferase, Pyrimidine Nucleoside Phosphorylase, Chain C"/>
    <property type="match status" value="1"/>
</dbReference>
<dbReference type="InterPro" id="IPR017459">
    <property type="entry name" value="Glycosyl_Trfase_fam3_N_dom"/>
</dbReference>